<evidence type="ECO:0000313" key="4">
    <source>
        <dbReference type="WBParaSite" id="HPBE_0001817901-mRNA-1"/>
    </source>
</evidence>
<dbReference type="WBParaSite" id="HPBE_0001817901-mRNA-1">
    <property type="protein sequence ID" value="HPBE_0001817901-mRNA-1"/>
    <property type="gene ID" value="HPBE_0001817901"/>
</dbReference>
<sequence>MGDTNTAKQPLVLHHLDDIVVLGRYTFLVCLLAELAFLSQLSNTMYMVYADSEVSMANDLAPELSRRKRAAWGAFKSVEEVAKKTKNVRLRAHLFDSTVLPALKYALEIWAIRRQDEHAISVKRTPGASPTIRGCGNVTFASMEDACTNLHLCEGHALALDSQFYSVNEEVGHPRVHQLTSAS</sequence>
<name>A0A183G8I1_HELPZ</name>
<evidence type="ECO:0000256" key="1">
    <source>
        <dbReference type="SAM" id="Phobius"/>
    </source>
</evidence>
<protein>
    <submittedName>
        <fullName evidence="4">Reverse transcriptase</fullName>
    </submittedName>
</protein>
<keyword evidence="1" id="KW-0812">Transmembrane</keyword>
<proteinExistence type="predicted"/>
<keyword evidence="3" id="KW-1185">Reference proteome</keyword>
<gene>
    <name evidence="2" type="ORF">HPBE_LOCUS18178</name>
</gene>
<dbReference type="AlphaFoldDB" id="A0A183G8I1"/>
<dbReference type="Proteomes" id="UP000050761">
    <property type="component" value="Unassembled WGS sequence"/>
</dbReference>
<keyword evidence="1" id="KW-1133">Transmembrane helix</keyword>
<reference evidence="4" key="2">
    <citation type="submission" date="2019-09" db="UniProtKB">
        <authorList>
            <consortium name="WormBaseParasite"/>
        </authorList>
    </citation>
    <scope>IDENTIFICATION</scope>
</reference>
<evidence type="ECO:0000313" key="3">
    <source>
        <dbReference type="Proteomes" id="UP000050761"/>
    </source>
</evidence>
<reference evidence="2 3" key="1">
    <citation type="submission" date="2018-11" db="EMBL/GenBank/DDBJ databases">
        <authorList>
            <consortium name="Pathogen Informatics"/>
        </authorList>
    </citation>
    <scope>NUCLEOTIDE SEQUENCE [LARGE SCALE GENOMIC DNA]</scope>
</reference>
<dbReference type="EMBL" id="UZAH01030514">
    <property type="protein sequence ID" value="VDP10815.1"/>
    <property type="molecule type" value="Genomic_DNA"/>
</dbReference>
<accession>A0A3P8BX53</accession>
<organism evidence="3 4">
    <name type="scientific">Heligmosomoides polygyrus</name>
    <name type="common">Parasitic roundworm</name>
    <dbReference type="NCBI Taxonomy" id="6339"/>
    <lineage>
        <taxon>Eukaryota</taxon>
        <taxon>Metazoa</taxon>
        <taxon>Ecdysozoa</taxon>
        <taxon>Nematoda</taxon>
        <taxon>Chromadorea</taxon>
        <taxon>Rhabditida</taxon>
        <taxon>Rhabditina</taxon>
        <taxon>Rhabditomorpha</taxon>
        <taxon>Strongyloidea</taxon>
        <taxon>Heligmosomidae</taxon>
        <taxon>Heligmosomoides</taxon>
    </lineage>
</organism>
<keyword evidence="1" id="KW-0472">Membrane</keyword>
<dbReference type="OrthoDB" id="5824068at2759"/>
<evidence type="ECO:0000313" key="2">
    <source>
        <dbReference type="EMBL" id="VDP10815.1"/>
    </source>
</evidence>
<accession>A0A183G8I1</accession>
<feature type="transmembrane region" description="Helical" evidence="1">
    <location>
        <begin position="19"/>
        <end position="38"/>
    </location>
</feature>